<dbReference type="PANTHER" id="PTHR42920">
    <property type="entry name" value="OS03G0707200 PROTEIN-RELATED"/>
    <property type="match status" value="1"/>
</dbReference>
<reference evidence="8" key="1">
    <citation type="submission" date="2022-08" db="EMBL/GenBank/DDBJ databases">
        <title>Draft genome sequencing of Roseisolibacter agri AW1220.</title>
        <authorList>
            <person name="Tobiishi Y."/>
            <person name="Tonouchi A."/>
        </authorList>
    </citation>
    <scope>NUCLEOTIDE SEQUENCE</scope>
    <source>
        <strain evidence="8">AW1220</strain>
    </source>
</reference>
<evidence type="ECO:0000256" key="2">
    <source>
        <dbReference type="ARBA" id="ARBA00022475"/>
    </source>
</evidence>
<evidence type="ECO:0000256" key="5">
    <source>
        <dbReference type="ARBA" id="ARBA00023136"/>
    </source>
</evidence>
<comment type="subcellular location">
    <subcellularLocation>
        <location evidence="1">Cell membrane</location>
        <topology evidence="1">Multi-pass membrane protein</topology>
    </subcellularLocation>
</comment>
<dbReference type="RefSeq" id="WP_284348700.1">
    <property type="nucleotide sequence ID" value="NZ_BRXS01000001.1"/>
</dbReference>
<dbReference type="AlphaFoldDB" id="A0AA37V1T3"/>
<dbReference type="PANTHER" id="PTHR42920:SF5">
    <property type="entry name" value="EAMA DOMAIN-CONTAINING PROTEIN"/>
    <property type="match status" value="1"/>
</dbReference>
<dbReference type="EMBL" id="BRXS01000001">
    <property type="protein sequence ID" value="GLC24252.1"/>
    <property type="molecule type" value="Genomic_DNA"/>
</dbReference>
<evidence type="ECO:0000313" key="9">
    <source>
        <dbReference type="Proteomes" id="UP001161325"/>
    </source>
</evidence>
<keyword evidence="9" id="KW-1185">Reference proteome</keyword>
<dbReference type="PROSITE" id="PS51257">
    <property type="entry name" value="PROKAR_LIPOPROTEIN"/>
    <property type="match status" value="1"/>
</dbReference>
<accession>A0AA37V1T3</accession>
<feature type="transmembrane region" description="Helical" evidence="6">
    <location>
        <begin position="51"/>
        <end position="69"/>
    </location>
</feature>
<feature type="transmembrane region" description="Helical" evidence="6">
    <location>
        <begin position="164"/>
        <end position="184"/>
    </location>
</feature>
<gene>
    <name evidence="8" type="ORF">rosag_07650</name>
</gene>
<dbReference type="InterPro" id="IPR051258">
    <property type="entry name" value="Diverse_Substrate_Transporter"/>
</dbReference>
<comment type="caution">
    <text evidence="8">The sequence shown here is derived from an EMBL/GenBank/DDBJ whole genome shotgun (WGS) entry which is preliminary data.</text>
</comment>
<keyword evidence="5 6" id="KW-0472">Membrane</keyword>
<protein>
    <recommendedName>
        <fullName evidence="7">EamA domain-containing protein</fullName>
    </recommendedName>
</protein>
<dbReference type="InterPro" id="IPR037185">
    <property type="entry name" value="EmrE-like"/>
</dbReference>
<dbReference type="InterPro" id="IPR000620">
    <property type="entry name" value="EamA_dom"/>
</dbReference>
<evidence type="ECO:0000256" key="4">
    <source>
        <dbReference type="ARBA" id="ARBA00022989"/>
    </source>
</evidence>
<evidence type="ECO:0000256" key="6">
    <source>
        <dbReference type="SAM" id="Phobius"/>
    </source>
</evidence>
<evidence type="ECO:0000313" key="8">
    <source>
        <dbReference type="EMBL" id="GLC24252.1"/>
    </source>
</evidence>
<feature type="transmembrane region" description="Helical" evidence="6">
    <location>
        <begin position="139"/>
        <end position="158"/>
    </location>
</feature>
<feature type="transmembrane region" description="Helical" evidence="6">
    <location>
        <begin position="259"/>
        <end position="277"/>
    </location>
</feature>
<keyword evidence="4 6" id="KW-1133">Transmembrane helix</keyword>
<feature type="transmembrane region" description="Helical" evidence="6">
    <location>
        <begin position="196"/>
        <end position="215"/>
    </location>
</feature>
<proteinExistence type="predicted"/>
<feature type="domain" description="EamA" evidence="7">
    <location>
        <begin position="166"/>
        <end position="299"/>
    </location>
</feature>
<evidence type="ECO:0000256" key="1">
    <source>
        <dbReference type="ARBA" id="ARBA00004651"/>
    </source>
</evidence>
<dbReference type="Pfam" id="PF00892">
    <property type="entry name" value="EamA"/>
    <property type="match status" value="2"/>
</dbReference>
<keyword evidence="2" id="KW-1003">Cell membrane</keyword>
<name>A0AA37V1T3_9BACT</name>
<sequence>MSGDGRGTPHAAKSNASASLLVAFAACCFGSISILTVVATRAGTSLPTLLFWRYGLAAALMLPIAWRTRARSATPVGGRHAVQRALVAGAGQAAVAFLSLSSLRWIGAATLGFLFYTFPAWVALFAALRGTERVDGRKVLALALSLGGIVLIVGAPSAGGGTTVWPGVLLALASALLYAIYIPYLGGLQRATTPELATLYVTAGAATLFAAGALADGTLTAQLAPAAWASALTLAILCTVIAFQAFLRGLHGLGPVRTAIVSTVEPFWTAVLGAVVLRQALTPVMLAGGALIAAAVLLLQLPARGAGRAVGDAA</sequence>
<dbReference type="GO" id="GO:0005886">
    <property type="term" value="C:plasma membrane"/>
    <property type="evidence" value="ECO:0007669"/>
    <property type="project" value="UniProtKB-SubCell"/>
</dbReference>
<dbReference type="Proteomes" id="UP001161325">
    <property type="component" value="Unassembled WGS sequence"/>
</dbReference>
<feature type="domain" description="EamA" evidence="7">
    <location>
        <begin position="18"/>
        <end position="153"/>
    </location>
</feature>
<feature type="transmembrane region" description="Helical" evidence="6">
    <location>
        <begin position="106"/>
        <end position="127"/>
    </location>
</feature>
<feature type="transmembrane region" description="Helical" evidence="6">
    <location>
        <begin position="283"/>
        <end position="301"/>
    </location>
</feature>
<dbReference type="SUPFAM" id="SSF103481">
    <property type="entry name" value="Multidrug resistance efflux transporter EmrE"/>
    <property type="match status" value="2"/>
</dbReference>
<feature type="transmembrane region" description="Helical" evidence="6">
    <location>
        <begin position="227"/>
        <end position="247"/>
    </location>
</feature>
<evidence type="ECO:0000259" key="7">
    <source>
        <dbReference type="Pfam" id="PF00892"/>
    </source>
</evidence>
<evidence type="ECO:0000256" key="3">
    <source>
        <dbReference type="ARBA" id="ARBA00022692"/>
    </source>
</evidence>
<feature type="transmembrane region" description="Helical" evidence="6">
    <location>
        <begin position="20"/>
        <end position="39"/>
    </location>
</feature>
<keyword evidence="3 6" id="KW-0812">Transmembrane</keyword>
<organism evidence="8 9">
    <name type="scientific">Roseisolibacter agri</name>
    <dbReference type="NCBI Taxonomy" id="2014610"/>
    <lineage>
        <taxon>Bacteria</taxon>
        <taxon>Pseudomonadati</taxon>
        <taxon>Gemmatimonadota</taxon>
        <taxon>Gemmatimonadia</taxon>
        <taxon>Gemmatimonadales</taxon>
        <taxon>Gemmatimonadaceae</taxon>
        <taxon>Roseisolibacter</taxon>
    </lineage>
</organism>